<name>A0A8S5TA01_9CAUD</name>
<protein>
    <submittedName>
        <fullName evidence="1">Tail assembly chaperone protein</fullName>
    </submittedName>
</protein>
<accession>A0A8S5TA01</accession>
<dbReference type="EMBL" id="BK032780">
    <property type="protein sequence ID" value="DAF59960.1"/>
    <property type="molecule type" value="Genomic_DNA"/>
</dbReference>
<evidence type="ECO:0000313" key="1">
    <source>
        <dbReference type="EMBL" id="DAF59960.1"/>
    </source>
</evidence>
<organism evidence="1">
    <name type="scientific">Siphoviridae sp. ctGz830</name>
    <dbReference type="NCBI Taxonomy" id="2827825"/>
    <lineage>
        <taxon>Viruses</taxon>
        <taxon>Duplodnaviria</taxon>
        <taxon>Heunggongvirae</taxon>
        <taxon>Uroviricota</taxon>
        <taxon>Caudoviricetes</taxon>
    </lineage>
</organism>
<reference evidence="1" key="1">
    <citation type="journal article" date="2021" name="Proc. Natl. Acad. Sci. U.S.A.">
        <title>A Catalog of Tens of Thousands of Viruses from Human Metagenomes Reveals Hidden Associations with Chronic Diseases.</title>
        <authorList>
            <person name="Tisza M.J."/>
            <person name="Buck C.B."/>
        </authorList>
    </citation>
    <scope>NUCLEOTIDE SEQUENCE</scope>
    <source>
        <strain evidence="1">CtGz830</strain>
    </source>
</reference>
<proteinExistence type="predicted"/>
<sequence>MEKTIIIDDKPVRLRATASFLKIYNAQTGKDFIPTIMPIFDKMIDNSVSDAIHSIRGFQLIDVFNLVWALAKNADKDIPDSDTWLDSFENFPLDEVMPVVFELLLGTFFSVNFQKKTKIWMQNTKEKILSLQQDLSQVVSQGISLLETLTNSQSDNSSISLLNKMTKK</sequence>